<accession>X0WH33</accession>
<organism evidence="1">
    <name type="scientific">marine sediment metagenome</name>
    <dbReference type="NCBI Taxonomy" id="412755"/>
    <lineage>
        <taxon>unclassified sequences</taxon>
        <taxon>metagenomes</taxon>
        <taxon>ecological metagenomes</taxon>
    </lineage>
</organism>
<dbReference type="EMBL" id="BARS01038430">
    <property type="protein sequence ID" value="GAG22502.1"/>
    <property type="molecule type" value="Genomic_DNA"/>
</dbReference>
<evidence type="ECO:0000313" key="1">
    <source>
        <dbReference type="EMBL" id="GAG22502.1"/>
    </source>
</evidence>
<dbReference type="AlphaFoldDB" id="X0WH33"/>
<gene>
    <name evidence="1" type="ORF">S01H1_58806</name>
</gene>
<name>X0WH33_9ZZZZ</name>
<comment type="caution">
    <text evidence="1">The sequence shown here is derived from an EMBL/GenBank/DDBJ whole genome shotgun (WGS) entry which is preliminary data.</text>
</comment>
<proteinExistence type="predicted"/>
<sequence length="79" mass="8720">MDIKRGIIRKLFYLGKWGHNHTSFDNIPKGFPKELGKEVKSVAKDLIKGGILLSKPTSYGVEVSLNPAKKGDIENILGI</sequence>
<protein>
    <submittedName>
        <fullName evidence="1">Uncharacterized protein</fullName>
    </submittedName>
</protein>
<reference evidence="1" key="1">
    <citation type="journal article" date="2014" name="Front. Microbiol.">
        <title>High frequency of phylogenetically diverse reductive dehalogenase-homologous genes in deep subseafloor sedimentary metagenomes.</title>
        <authorList>
            <person name="Kawai M."/>
            <person name="Futagami T."/>
            <person name="Toyoda A."/>
            <person name="Takaki Y."/>
            <person name="Nishi S."/>
            <person name="Hori S."/>
            <person name="Arai W."/>
            <person name="Tsubouchi T."/>
            <person name="Morono Y."/>
            <person name="Uchiyama I."/>
            <person name="Ito T."/>
            <person name="Fujiyama A."/>
            <person name="Inagaki F."/>
            <person name="Takami H."/>
        </authorList>
    </citation>
    <scope>NUCLEOTIDE SEQUENCE</scope>
    <source>
        <strain evidence="1">Expedition CK06-06</strain>
    </source>
</reference>